<comment type="caution">
    <text evidence="1">The sequence shown here is derived from an EMBL/GenBank/DDBJ whole genome shotgun (WGS) entry which is preliminary data.</text>
</comment>
<proteinExistence type="predicted"/>
<evidence type="ECO:0000313" key="2">
    <source>
        <dbReference type="Proteomes" id="UP000051957"/>
    </source>
</evidence>
<dbReference type="RefSeq" id="WP_057911381.1">
    <property type="nucleotide sequence ID" value="NZ_AZGK01000026.1"/>
</dbReference>
<reference evidence="1 2" key="1">
    <citation type="journal article" date="2015" name="Genome Announc.">
        <title>Expanding the biotechnology potential of lactobacilli through comparative genomics of 213 strains and associated genera.</title>
        <authorList>
            <person name="Sun Z."/>
            <person name="Harris H.M."/>
            <person name="McCann A."/>
            <person name="Guo C."/>
            <person name="Argimon S."/>
            <person name="Zhang W."/>
            <person name="Yang X."/>
            <person name="Jeffery I.B."/>
            <person name="Cooney J.C."/>
            <person name="Kagawa T.F."/>
            <person name="Liu W."/>
            <person name="Song Y."/>
            <person name="Salvetti E."/>
            <person name="Wrobel A."/>
            <person name="Rasinkangas P."/>
            <person name="Parkhill J."/>
            <person name="Rea M.C."/>
            <person name="O'Sullivan O."/>
            <person name="Ritari J."/>
            <person name="Douillard F.P."/>
            <person name="Paul Ross R."/>
            <person name="Yang R."/>
            <person name="Briner A.E."/>
            <person name="Felis G.E."/>
            <person name="de Vos W.M."/>
            <person name="Barrangou R."/>
            <person name="Klaenhammer T.R."/>
            <person name="Caufield P.W."/>
            <person name="Cui Y."/>
            <person name="Zhang H."/>
            <person name="O'Toole P.W."/>
        </authorList>
    </citation>
    <scope>NUCLEOTIDE SEQUENCE [LARGE SCALE GENOMIC DNA]</scope>
    <source>
        <strain evidence="1 2">DSM 5707</strain>
    </source>
</reference>
<name>A0A0R1YR68_9LACO</name>
<dbReference type="PATRIC" id="fig|1423784.4.peg.1393"/>
<sequence length="123" mass="14574">MEKTEFETYKRPNGHDEFDEWLQQLPIKDRAKLLQVITDTQEQGLLATQRMTWVKKIESAKNLYELRSKVSSNIQRALYFHVKGPKYVITHGFTKKTQKTPPAEIKHAIELRTEWEDSQNENQ</sequence>
<dbReference type="Pfam" id="PF05973">
    <property type="entry name" value="Gp49"/>
    <property type="match status" value="1"/>
</dbReference>
<accession>A0A0R1YR68</accession>
<dbReference type="EMBL" id="AZGK01000026">
    <property type="protein sequence ID" value="KRM44586.1"/>
    <property type="molecule type" value="Genomic_DNA"/>
</dbReference>
<organism evidence="1 2">
    <name type="scientific">Lentilactobacillus parabuchneri DSM 5707 = NBRC 107865</name>
    <dbReference type="NCBI Taxonomy" id="1423784"/>
    <lineage>
        <taxon>Bacteria</taxon>
        <taxon>Bacillati</taxon>
        <taxon>Bacillota</taxon>
        <taxon>Bacilli</taxon>
        <taxon>Lactobacillales</taxon>
        <taxon>Lactobacillaceae</taxon>
        <taxon>Lentilactobacillus</taxon>
    </lineage>
</organism>
<protein>
    <submittedName>
        <fullName evidence="1">Phage-related protein (Putative uncharacterized p rotein)</fullName>
    </submittedName>
</protein>
<dbReference type="InterPro" id="IPR009241">
    <property type="entry name" value="HigB-like"/>
</dbReference>
<evidence type="ECO:0000313" key="1">
    <source>
        <dbReference type="EMBL" id="KRM44586.1"/>
    </source>
</evidence>
<dbReference type="AlphaFoldDB" id="A0A0R1YR68"/>
<gene>
    <name evidence="1" type="ORF">FC51_GL001364</name>
</gene>
<dbReference type="Proteomes" id="UP000051957">
    <property type="component" value="Unassembled WGS sequence"/>
</dbReference>